<feature type="non-terminal residue" evidence="1">
    <location>
        <position position="1"/>
    </location>
</feature>
<sequence length="80" mass="8791">VWFKANPSLCKAAHASLPVSNEFSALQPQLLESLKNVSNPQEFMEKLKEAMSVLSDNDSTSITSATENLNEDDCYGINDL</sequence>
<name>A0A392TCA8_9FABA</name>
<dbReference type="AlphaFoldDB" id="A0A392TCA8"/>
<proteinExistence type="predicted"/>
<evidence type="ECO:0000313" key="2">
    <source>
        <dbReference type="Proteomes" id="UP000265520"/>
    </source>
</evidence>
<accession>A0A392TCA8</accession>
<organism evidence="1 2">
    <name type="scientific">Trifolium medium</name>
    <dbReference type="NCBI Taxonomy" id="97028"/>
    <lineage>
        <taxon>Eukaryota</taxon>
        <taxon>Viridiplantae</taxon>
        <taxon>Streptophyta</taxon>
        <taxon>Embryophyta</taxon>
        <taxon>Tracheophyta</taxon>
        <taxon>Spermatophyta</taxon>
        <taxon>Magnoliopsida</taxon>
        <taxon>eudicotyledons</taxon>
        <taxon>Gunneridae</taxon>
        <taxon>Pentapetalae</taxon>
        <taxon>rosids</taxon>
        <taxon>fabids</taxon>
        <taxon>Fabales</taxon>
        <taxon>Fabaceae</taxon>
        <taxon>Papilionoideae</taxon>
        <taxon>50 kb inversion clade</taxon>
        <taxon>NPAAA clade</taxon>
        <taxon>Hologalegina</taxon>
        <taxon>IRL clade</taxon>
        <taxon>Trifolieae</taxon>
        <taxon>Trifolium</taxon>
    </lineage>
</organism>
<keyword evidence="2" id="KW-1185">Reference proteome</keyword>
<dbReference type="EMBL" id="LXQA010539673">
    <property type="protein sequence ID" value="MCI58067.1"/>
    <property type="molecule type" value="Genomic_DNA"/>
</dbReference>
<evidence type="ECO:0000313" key="1">
    <source>
        <dbReference type="EMBL" id="MCI58067.1"/>
    </source>
</evidence>
<dbReference type="Proteomes" id="UP000265520">
    <property type="component" value="Unassembled WGS sequence"/>
</dbReference>
<reference evidence="1 2" key="1">
    <citation type="journal article" date="2018" name="Front. Plant Sci.">
        <title>Red Clover (Trifolium pratense) and Zigzag Clover (T. medium) - A Picture of Genomic Similarities and Differences.</title>
        <authorList>
            <person name="Dluhosova J."/>
            <person name="Istvanek J."/>
            <person name="Nedelnik J."/>
            <person name="Repkova J."/>
        </authorList>
    </citation>
    <scope>NUCLEOTIDE SEQUENCE [LARGE SCALE GENOMIC DNA]</scope>
    <source>
        <strain evidence="2">cv. 10/8</strain>
        <tissue evidence="1">Leaf</tissue>
    </source>
</reference>
<comment type="caution">
    <text evidence="1">The sequence shown here is derived from an EMBL/GenBank/DDBJ whole genome shotgun (WGS) entry which is preliminary data.</text>
</comment>
<protein>
    <submittedName>
        <fullName evidence="1">Uncharacterized protein</fullName>
    </submittedName>
</protein>